<dbReference type="InterPro" id="IPR029045">
    <property type="entry name" value="ClpP/crotonase-like_dom_sf"/>
</dbReference>
<sequence>MNFEYIDIQVQDDLGIVTMNRAPENRVNGPFIQELTRAFQVVKEDADIKAVILGSGLEKFFSNGYDLDWMAANYSDIELIRALLEGASSFLADLCVFPKPVIAVMNGHTYGEGAFIAGCCDYRIMREDRGWVCFPEVHINKPFIPGQIAIMREILSPRAFRDMALFGRRYGGPEALEIGFADQISPLEELMDRAKAMAGEMLAFHPDAFAEIKKRIRSPLAGIIREQDPPVIQRNLGLA</sequence>
<protein>
    <submittedName>
        <fullName evidence="1">Enoyl-CoA hydratase/isomerase</fullName>
    </submittedName>
</protein>
<proteinExistence type="predicted"/>
<gene>
    <name evidence="1" type="ordered locus">Dalk_2051</name>
</gene>
<reference evidence="1 2" key="1">
    <citation type="journal article" date="2012" name="Environ. Microbiol.">
        <title>The genome sequence of Desulfatibacillum alkenivorans AK-01: a blueprint for anaerobic alkane oxidation.</title>
        <authorList>
            <person name="Callaghan A.V."/>
            <person name="Morris B.E."/>
            <person name="Pereira I.A."/>
            <person name="McInerney M.J."/>
            <person name="Austin R.N."/>
            <person name="Groves J.T."/>
            <person name="Kukor J.J."/>
            <person name="Suflita J.M."/>
            <person name="Young L.Y."/>
            <person name="Zylstra G.J."/>
            <person name="Wawrik B."/>
        </authorList>
    </citation>
    <scope>NUCLEOTIDE SEQUENCE [LARGE SCALE GENOMIC DNA]</scope>
    <source>
        <strain evidence="1 2">AK-01</strain>
    </source>
</reference>
<accession>B8FG66</accession>
<dbReference type="PANTHER" id="PTHR11941">
    <property type="entry name" value="ENOYL-COA HYDRATASE-RELATED"/>
    <property type="match status" value="1"/>
</dbReference>
<keyword evidence="2" id="KW-1185">Reference proteome</keyword>
<evidence type="ECO:0000313" key="2">
    <source>
        <dbReference type="Proteomes" id="UP000000739"/>
    </source>
</evidence>
<dbReference type="Proteomes" id="UP000000739">
    <property type="component" value="Chromosome"/>
</dbReference>
<dbReference type="AlphaFoldDB" id="B8FG66"/>
<evidence type="ECO:0000313" key="1">
    <source>
        <dbReference type="EMBL" id="ACL03746.1"/>
    </source>
</evidence>
<dbReference type="EMBL" id="CP001322">
    <property type="protein sequence ID" value="ACL03746.1"/>
    <property type="molecule type" value="Genomic_DNA"/>
</dbReference>
<name>B8FG66_DESAL</name>
<dbReference type="InterPro" id="IPR001753">
    <property type="entry name" value="Enoyl-CoA_hydra/iso"/>
</dbReference>
<dbReference type="SUPFAM" id="SSF52096">
    <property type="entry name" value="ClpP/crotonase"/>
    <property type="match status" value="1"/>
</dbReference>
<dbReference type="GO" id="GO:0006635">
    <property type="term" value="P:fatty acid beta-oxidation"/>
    <property type="evidence" value="ECO:0007669"/>
    <property type="project" value="TreeGrafter"/>
</dbReference>
<dbReference type="CDD" id="cd06558">
    <property type="entry name" value="crotonase-like"/>
    <property type="match status" value="1"/>
</dbReference>
<organism evidence="1 2">
    <name type="scientific">Desulfatibacillum aliphaticivorans</name>
    <dbReference type="NCBI Taxonomy" id="218208"/>
    <lineage>
        <taxon>Bacteria</taxon>
        <taxon>Pseudomonadati</taxon>
        <taxon>Thermodesulfobacteriota</taxon>
        <taxon>Desulfobacteria</taxon>
        <taxon>Desulfobacterales</taxon>
        <taxon>Desulfatibacillaceae</taxon>
        <taxon>Desulfatibacillum</taxon>
    </lineage>
</organism>
<dbReference type="RefSeq" id="WP_015946823.1">
    <property type="nucleotide sequence ID" value="NC_011768.1"/>
</dbReference>
<dbReference type="Gene3D" id="3.90.226.10">
    <property type="entry name" value="2-enoyl-CoA Hydratase, Chain A, domain 1"/>
    <property type="match status" value="1"/>
</dbReference>
<dbReference type="KEGG" id="dal:Dalk_2051"/>
<dbReference type="PANTHER" id="PTHR11941:SF75">
    <property type="entry name" value="ENOYL-COA HYDRATASE_ISOMERASE FAMILY PROTEIN"/>
    <property type="match status" value="1"/>
</dbReference>
<dbReference type="Pfam" id="PF00378">
    <property type="entry name" value="ECH_1"/>
    <property type="match status" value="1"/>
</dbReference>
<dbReference type="GO" id="GO:0004165">
    <property type="term" value="F:delta(3)-delta(2)-enoyl-CoA isomerase activity"/>
    <property type="evidence" value="ECO:0007669"/>
    <property type="project" value="TreeGrafter"/>
</dbReference>
<dbReference type="HOGENOM" id="CLU_009834_3_2_7"/>
<dbReference type="eggNOG" id="COG1024">
    <property type="taxonomic scope" value="Bacteria"/>
</dbReference>